<dbReference type="OrthoDB" id="20872at2759"/>
<dbReference type="InterPro" id="IPR027417">
    <property type="entry name" value="P-loop_NTPase"/>
</dbReference>
<dbReference type="AlphaFoldDB" id="A0A8K0QT16"/>
<dbReference type="SUPFAM" id="SSF48452">
    <property type="entry name" value="TPR-like"/>
    <property type="match status" value="3"/>
</dbReference>
<dbReference type="PANTHER" id="PTHR46082">
    <property type="entry name" value="ATP/GTP-BINDING PROTEIN-RELATED"/>
    <property type="match status" value="1"/>
</dbReference>
<reference evidence="1" key="1">
    <citation type="journal article" date="2021" name="Nat. Commun.">
        <title>Genetic determinants of endophytism in the Arabidopsis root mycobiome.</title>
        <authorList>
            <person name="Mesny F."/>
            <person name="Miyauchi S."/>
            <person name="Thiergart T."/>
            <person name="Pickel B."/>
            <person name="Atanasova L."/>
            <person name="Karlsson M."/>
            <person name="Huettel B."/>
            <person name="Barry K.W."/>
            <person name="Haridas S."/>
            <person name="Chen C."/>
            <person name="Bauer D."/>
            <person name="Andreopoulos W."/>
            <person name="Pangilinan J."/>
            <person name="LaButti K."/>
            <person name="Riley R."/>
            <person name="Lipzen A."/>
            <person name="Clum A."/>
            <person name="Drula E."/>
            <person name="Henrissat B."/>
            <person name="Kohler A."/>
            <person name="Grigoriev I.V."/>
            <person name="Martin F.M."/>
            <person name="Hacquard S."/>
        </authorList>
    </citation>
    <scope>NUCLEOTIDE SEQUENCE</scope>
    <source>
        <strain evidence="1">MPI-SDFR-AT-0120</strain>
    </source>
</reference>
<protein>
    <recommendedName>
        <fullName evidence="3">NB-ARC domain-containing protein</fullName>
    </recommendedName>
</protein>
<gene>
    <name evidence="1" type="ORF">FB567DRAFT_217643</name>
</gene>
<dbReference type="Pfam" id="PF13424">
    <property type="entry name" value="TPR_12"/>
    <property type="match status" value="1"/>
</dbReference>
<dbReference type="PANTHER" id="PTHR46082:SF6">
    <property type="entry name" value="AAA+ ATPASE DOMAIN-CONTAINING PROTEIN-RELATED"/>
    <property type="match status" value="1"/>
</dbReference>
<dbReference type="Gene3D" id="1.25.40.10">
    <property type="entry name" value="Tetratricopeptide repeat domain"/>
    <property type="match status" value="2"/>
</dbReference>
<dbReference type="Proteomes" id="UP000813461">
    <property type="component" value="Unassembled WGS sequence"/>
</dbReference>
<sequence>MNDVISRCVPGSRLALTGIGGVGKSQIAIEFAHRVRIATPQMWVFWVDAKDAASVKASFTKIAGALHLPGWDEQNAEVFAMVKSWLVDESHGPWMMVVDSADDTSVLTAPVHKHQHTTASVDVASLPQLREFLPISRNGSVLITSTNSEAAHMLTGNFAHHVDLEEMTESEALALLKSKLHRKVVYTEDQATELVKAAECMPLAISQTAAHISADYPRFDLVKATEKLNNPGQDTSRLLEGSVHESNRDVRRTNSIVKSWHLNFQYVRERSPSAARLFSLMCLFDRQGIPEALLTGQYGEEATAAVARTKPHLSLWKRIRRRRLRRHSKRTMEPKDAAKDTRSSFDDDWRVLNSLMLIKTNLDGHHFNMHRLIQHTTQRWLEINGELKAWMRRYIALMVQHFPKPIHDNWRVCDYLYPHAQQVVHYRPSDEPTLRLWGPLIDAVARYAHSNGNYTVAERFGRLALEALVAIAGERNEVTLRCLQDLGMTLSVLGHRDEAESMYRRAWIGRQTLLGTDHLDALESGKSLGSILNSLGRNEEGEALHARVIESYERVFGPSHIETQSLLTNLSLAHIMNGRLEKGEKMYRRVQVIREDAFGVQSDDSYRNKRALAALSNLQGKHADAEAAHQEVVQFHIMKSGLHDAETIKSINFLCDALVKQNKLDDAVPWYRRIQDAYPDLDERARRPALESLDHLARAFSQLGRLEEAERVARHMIEEREKLLGMIDPDTALGHHTLAGILTQQEKFQPALDMYEVAYTRLKERSGAEHEDVIDFLNDLNAAKNRLLQWSGDENRVSMDGEEAKEKESTTAPIFAFQSPQPIALELRTA</sequence>
<dbReference type="Pfam" id="PF13374">
    <property type="entry name" value="TPR_10"/>
    <property type="match status" value="2"/>
</dbReference>
<evidence type="ECO:0000313" key="2">
    <source>
        <dbReference type="Proteomes" id="UP000813461"/>
    </source>
</evidence>
<accession>A0A8K0QT16</accession>
<proteinExistence type="predicted"/>
<organism evidence="1 2">
    <name type="scientific">Paraphoma chrysanthemicola</name>
    <dbReference type="NCBI Taxonomy" id="798071"/>
    <lineage>
        <taxon>Eukaryota</taxon>
        <taxon>Fungi</taxon>
        <taxon>Dikarya</taxon>
        <taxon>Ascomycota</taxon>
        <taxon>Pezizomycotina</taxon>
        <taxon>Dothideomycetes</taxon>
        <taxon>Pleosporomycetidae</taxon>
        <taxon>Pleosporales</taxon>
        <taxon>Pleosporineae</taxon>
        <taxon>Phaeosphaeriaceae</taxon>
        <taxon>Paraphoma</taxon>
    </lineage>
</organism>
<dbReference type="InterPro" id="IPR011990">
    <property type="entry name" value="TPR-like_helical_dom_sf"/>
</dbReference>
<evidence type="ECO:0000313" key="1">
    <source>
        <dbReference type="EMBL" id="KAH7070288.1"/>
    </source>
</evidence>
<dbReference type="EMBL" id="JAGMVJ010000027">
    <property type="protein sequence ID" value="KAH7070288.1"/>
    <property type="molecule type" value="Genomic_DNA"/>
</dbReference>
<dbReference type="Gene3D" id="3.40.50.300">
    <property type="entry name" value="P-loop containing nucleotide triphosphate hydrolases"/>
    <property type="match status" value="1"/>
</dbReference>
<dbReference type="InterPro" id="IPR053137">
    <property type="entry name" value="NLR-like"/>
</dbReference>
<keyword evidence="2" id="KW-1185">Reference proteome</keyword>
<dbReference type="SUPFAM" id="SSF52540">
    <property type="entry name" value="P-loop containing nucleoside triphosphate hydrolases"/>
    <property type="match status" value="1"/>
</dbReference>
<comment type="caution">
    <text evidence="1">The sequence shown here is derived from an EMBL/GenBank/DDBJ whole genome shotgun (WGS) entry which is preliminary data.</text>
</comment>
<name>A0A8K0QT16_9PLEO</name>
<evidence type="ECO:0008006" key="3">
    <source>
        <dbReference type="Google" id="ProtNLM"/>
    </source>
</evidence>